<dbReference type="AlphaFoldDB" id="A0A6I2KTC4"/>
<sequence length="516" mass="55667">MLLIGGLAATAATAADLNPGGDWKIRWDNTIKYSAAERLDAPSSVLVDGAATINTDDGSRNFNRGLVSNRLDLLSEFDAQQDGYGIRLSAAAWYDAVYQRANANNTPARSNNSRVAYNEFTDGTATMAGKKAEMLDWFAFGHTDLASHELTYRVGQHTLIWGNSLFFGGNGIANGMAPVDVYKLNIPGAQSKETLMPVPQVSAALQLTGSTSIEAYVQTKFKPTRLAPAGSYYSTVDFLGAGSELLLAGPLRMAYAGEIKGPESRHNFGIALTTHSDELAADFGLYALRYKDTAPKVFTQPSQSRYWLVYPNNVRLLGASFGRLVGDANVSGEVSVRYGQPLLAKSGALVLPFGATDTDLQDNPLYPTGRTAHLNLSSTLILGGSPLWDGAAIVGEVAANHVMSIERNADKVDTTLNRNSVGMRVIFTPTYYQVLPGMDLSPSANLGWAFKGKSMIDIAFPFAGSPDHGGDFVLGLTADYRNKWKANLSWVNYLGKATSQPMLDRDHVRFSVQTSF</sequence>
<reference evidence="1 2" key="1">
    <citation type="submission" date="2019-11" db="EMBL/GenBank/DDBJ databases">
        <title>Novel species isolated from a subtropical stream in China.</title>
        <authorList>
            <person name="Lu H."/>
        </authorList>
    </citation>
    <scope>NUCLEOTIDE SEQUENCE [LARGE SCALE GENOMIC DNA]</scope>
    <source>
        <strain evidence="1 2">FT80W</strain>
    </source>
</reference>
<protein>
    <submittedName>
        <fullName evidence="1">DUF1302 family protein</fullName>
    </submittedName>
</protein>
<name>A0A6I2KTC4_9BURK</name>
<dbReference type="EMBL" id="WKJK01000001">
    <property type="protein sequence ID" value="MRW88530.1"/>
    <property type="molecule type" value="Genomic_DNA"/>
</dbReference>
<comment type="caution">
    <text evidence="1">The sequence shown here is derived from an EMBL/GenBank/DDBJ whole genome shotgun (WGS) entry which is preliminary data.</text>
</comment>
<evidence type="ECO:0000313" key="2">
    <source>
        <dbReference type="Proteomes" id="UP000433309"/>
    </source>
</evidence>
<organism evidence="1 2">
    <name type="scientific">Duganella guangzhouensis</name>
    <dbReference type="NCBI Taxonomy" id="2666084"/>
    <lineage>
        <taxon>Bacteria</taxon>
        <taxon>Pseudomonadati</taxon>
        <taxon>Pseudomonadota</taxon>
        <taxon>Betaproteobacteria</taxon>
        <taxon>Burkholderiales</taxon>
        <taxon>Oxalobacteraceae</taxon>
        <taxon>Telluria group</taxon>
        <taxon>Duganella</taxon>
    </lineage>
</organism>
<keyword evidence="2" id="KW-1185">Reference proteome</keyword>
<dbReference type="Pfam" id="PF06980">
    <property type="entry name" value="DUF1302"/>
    <property type="match status" value="1"/>
</dbReference>
<evidence type="ECO:0000313" key="1">
    <source>
        <dbReference type="EMBL" id="MRW88530.1"/>
    </source>
</evidence>
<dbReference type="Proteomes" id="UP000433309">
    <property type="component" value="Unassembled WGS sequence"/>
</dbReference>
<accession>A0A6I2KTC4</accession>
<dbReference type="InterPro" id="IPR010727">
    <property type="entry name" value="DUF1302"/>
</dbReference>
<gene>
    <name evidence="1" type="ORF">GJ699_00865</name>
</gene>
<proteinExistence type="predicted"/>